<evidence type="ECO:0000313" key="1">
    <source>
        <dbReference type="EMBL" id="EFE49688.1"/>
    </source>
</evidence>
<evidence type="ECO:0000313" key="2">
    <source>
        <dbReference type="Proteomes" id="UP000005536"/>
    </source>
</evidence>
<organism evidence="1 2">
    <name type="scientific">Neisseria elongata subsp. glycolytica ATCC 29315</name>
    <dbReference type="NCBI Taxonomy" id="546263"/>
    <lineage>
        <taxon>Bacteria</taxon>
        <taxon>Pseudomonadati</taxon>
        <taxon>Pseudomonadota</taxon>
        <taxon>Betaproteobacteria</taxon>
        <taxon>Neisseriales</taxon>
        <taxon>Neisseriaceae</taxon>
        <taxon>Neisseria</taxon>
    </lineage>
</organism>
<dbReference type="AlphaFoldDB" id="D4DQU0"/>
<dbReference type="Proteomes" id="UP000005536">
    <property type="component" value="Unassembled WGS sequence"/>
</dbReference>
<name>D4DQU0_NEIEG</name>
<proteinExistence type="predicted"/>
<sequence length="43" mass="4699">MDQAALLPTGLLHGLELFGNDKTACVRTAHTLHLNLKVCVARR</sequence>
<accession>D4DQU0</accession>
<dbReference type="EMBL" id="ADBF01000042">
    <property type="protein sequence ID" value="EFE49688.1"/>
    <property type="molecule type" value="Genomic_DNA"/>
</dbReference>
<gene>
    <name evidence="1" type="ORF">NEIELOOT_01431</name>
</gene>
<comment type="caution">
    <text evidence="1">The sequence shown here is derived from an EMBL/GenBank/DDBJ whole genome shotgun (WGS) entry which is preliminary data.</text>
</comment>
<protein>
    <submittedName>
        <fullName evidence="1">Uncharacterized protein</fullName>
    </submittedName>
</protein>
<reference evidence="1 2" key="1">
    <citation type="submission" date="2010-02" db="EMBL/GenBank/DDBJ databases">
        <authorList>
            <person name="Weinstock G."/>
            <person name="Sodergren E."/>
            <person name="Clifton S."/>
            <person name="Fulton L."/>
            <person name="Fulton B."/>
            <person name="Courtney L."/>
            <person name="Fronick C."/>
            <person name="Harrison M."/>
            <person name="Strong C."/>
            <person name="Farmer C."/>
            <person name="Delahaunty K."/>
            <person name="Markovic C."/>
            <person name="Hall O."/>
            <person name="Minx P."/>
            <person name="Tomlinson C."/>
            <person name="Mitreva M."/>
            <person name="Nelson J."/>
            <person name="Hou S."/>
            <person name="Wollam A."/>
            <person name="Pepin K.H."/>
            <person name="Johnson M."/>
            <person name="Bhonagiri V."/>
            <person name="Zhang X."/>
            <person name="Suruliraj S."/>
            <person name="Warren W."/>
            <person name="Chinwalla A."/>
            <person name="Mardis E.R."/>
            <person name="Wilson R.K."/>
        </authorList>
    </citation>
    <scope>NUCLEOTIDE SEQUENCE [LARGE SCALE GENOMIC DNA]</scope>
    <source>
        <strain evidence="1 2">ATCC 29315</strain>
    </source>
</reference>